<protein>
    <submittedName>
        <fullName evidence="1">Uncharacterized protein</fullName>
    </submittedName>
</protein>
<evidence type="ECO:0000313" key="1">
    <source>
        <dbReference type="EMBL" id="TNN88587.1"/>
    </source>
</evidence>
<name>A0A4Z2JF40_9TELE</name>
<dbReference type="Proteomes" id="UP000314294">
    <property type="component" value="Unassembled WGS sequence"/>
</dbReference>
<dbReference type="EMBL" id="SRLO01000005">
    <property type="protein sequence ID" value="TNN88587.1"/>
    <property type="molecule type" value="Genomic_DNA"/>
</dbReference>
<proteinExistence type="predicted"/>
<gene>
    <name evidence="1" type="ORF">EYF80_001370</name>
</gene>
<keyword evidence="2" id="KW-1185">Reference proteome</keyword>
<sequence>MSQAHLFRQPHLRLTTDDNEALKTLGVGTRDAVHAKADERGALTSWLWSCGRAPEGRVKPIKRAHVRMPGHRRMESRSMAQSVH</sequence>
<reference evidence="1 2" key="1">
    <citation type="submission" date="2019-03" db="EMBL/GenBank/DDBJ databases">
        <title>First draft genome of Liparis tanakae, snailfish: a comprehensive survey of snailfish specific genes.</title>
        <authorList>
            <person name="Kim W."/>
            <person name="Song I."/>
            <person name="Jeong J.-H."/>
            <person name="Kim D."/>
            <person name="Kim S."/>
            <person name="Ryu S."/>
            <person name="Song J.Y."/>
            <person name="Lee S.K."/>
        </authorList>
    </citation>
    <scope>NUCLEOTIDE SEQUENCE [LARGE SCALE GENOMIC DNA]</scope>
    <source>
        <tissue evidence="1">Muscle</tissue>
    </source>
</reference>
<dbReference type="AlphaFoldDB" id="A0A4Z2JF40"/>
<comment type="caution">
    <text evidence="1">The sequence shown here is derived from an EMBL/GenBank/DDBJ whole genome shotgun (WGS) entry which is preliminary data.</text>
</comment>
<evidence type="ECO:0000313" key="2">
    <source>
        <dbReference type="Proteomes" id="UP000314294"/>
    </source>
</evidence>
<organism evidence="1 2">
    <name type="scientific">Liparis tanakae</name>
    <name type="common">Tanaka's snailfish</name>
    <dbReference type="NCBI Taxonomy" id="230148"/>
    <lineage>
        <taxon>Eukaryota</taxon>
        <taxon>Metazoa</taxon>
        <taxon>Chordata</taxon>
        <taxon>Craniata</taxon>
        <taxon>Vertebrata</taxon>
        <taxon>Euteleostomi</taxon>
        <taxon>Actinopterygii</taxon>
        <taxon>Neopterygii</taxon>
        <taxon>Teleostei</taxon>
        <taxon>Neoteleostei</taxon>
        <taxon>Acanthomorphata</taxon>
        <taxon>Eupercaria</taxon>
        <taxon>Perciformes</taxon>
        <taxon>Cottioidei</taxon>
        <taxon>Cottales</taxon>
        <taxon>Liparidae</taxon>
        <taxon>Liparis</taxon>
    </lineage>
</organism>
<accession>A0A4Z2JF40</accession>